<proteinExistence type="inferred from homology"/>
<dbReference type="PANTHER" id="PTHR43481:SF4">
    <property type="entry name" value="GLYCEROL-1-PHOSPHATE PHOSPHOHYDROLASE 1-RELATED"/>
    <property type="match status" value="1"/>
</dbReference>
<dbReference type="NCBIfam" id="TIGR01509">
    <property type="entry name" value="HAD-SF-IA-v3"/>
    <property type="match status" value="1"/>
</dbReference>
<sequence length="214" mass="23366">MPILAVIFDLDGVLVHTDQYHYKAWKRMADEEGLGFDESAGDRLRGVSRMESLDIILEKSGRTYTSVEKEALAERKNGYYRELLDRLTPADAAPGSRDILAVCKQQGIKVAIGSSSRNTPVILERLGLKHLFEAVADGNEIVNSKPDPEVFLLAAQKLAIDPEYCIVVEDAEAGLIAAKRAGMKTAAIGIVINSSAAADYRLHRLEELTAVLKG</sequence>
<evidence type="ECO:0000256" key="4">
    <source>
        <dbReference type="PIRSR" id="PIRSR610972-3"/>
    </source>
</evidence>
<dbReference type="GO" id="GO:0000287">
    <property type="term" value="F:magnesium ion binding"/>
    <property type="evidence" value="ECO:0007669"/>
    <property type="project" value="InterPro"/>
</dbReference>
<comment type="cofactor">
    <cofactor evidence="4">
        <name>Mg(2+)</name>
        <dbReference type="ChEBI" id="CHEBI:18420"/>
    </cofactor>
    <text evidence="4">Binds 2 magnesium ions per subunit.</text>
</comment>
<feature type="binding site" evidence="3">
    <location>
        <begin position="9"/>
        <end position="11"/>
    </location>
    <ligand>
        <name>substrate</name>
    </ligand>
</feature>
<evidence type="ECO:0000256" key="2">
    <source>
        <dbReference type="PIRSR" id="PIRSR610972-1"/>
    </source>
</evidence>
<dbReference type="NCBIfam" id="TIGR01990">
    <property type="entry name" value="bPGM"/>
    <property type="match status" value="1"/>
</dbReference>
<comment type="similarity">
    <text evidence="1">Belongs to the HAD-like hydrolase superfamily. CbbY/CbbZ/Gph/YieH family.</text>
</comment>
<dbReference type="SFLD" id="SFLDS00003">
    <property type="entry name" value="Haloacid_Dehalogenase"/>
    <property type="match status" value="1"/>
</dbReference>
<feature type="binding site" evidence="3">
    <location>
        <begin position="44"/>
        <end position="49"/>
    </location>
    <ligand>
        <name>substrate</name>
    </ligand>
</feature>
<comment type="caution">
    <text evidence="6">The sequence shown here is derived from an EMBL/GenBank/DDBJ whole genome shotgun (WGS) entry which is preliminary data.</text>
</comment>
<protein>
    <submittedName>
        <fullName evidence="6">Beta-phosphoglucomutase</fullName>
    </submittedName>
</protein>
<dbReference type="GO" id="GO:0005975">
    <property type="term" value="P:carbohydrate metabolic process"/>
    <property type="evidence" value="ECO:0007669"/>
    <property type="project" value="InterPro"/>
</dbReference>
<keyword evidence="4" id="KW-0479">Metal-binding</keyword>
<evidence type="ECO:0000256" key="3">
    <source>
        <dbReference type="PIRSR" id="PIRSR610972-2"/>
    </source>
</evidence>
<organism evidence="6 7">
    <name type="scientific">Paenibacillus ferrarius</name>
    <dbReference type="NCBI Taxonomy" id="1469647"/>
    <lineage>
        <taxon>Bacteria</taxon>
        <taxon>Bacillati</taxon>
        <taxon>Bacillota</taxon>
        <taxon>Bacilli</taxon>
        <taxon>Bacillales</taxon>
        <taxon>Paenibacillaceae</taxon>
        <taxon>Paenibacillus</taxon>
    </lineage>
</organism>
<feature type="binding site" evidence="4">
    <location>
        <position position="11"/>
    </location>
    <ligand>
        <name>Mg(2+)</name>
        <dbReference type="ChEBI" id="CHEBI:18420"/>
    </ligand>
</feature>
<dbReference type="InterPro" id="IPR006439">
    <property type="entry name" value="HAD-SF_hydro_IA"/>
</dbReference>
<dbReference type="PRINTS" id="PR00413">
    <property type="entry name" value="HADHALOGNASE"/>
</dbReference>
<dbReference type="RefSeq" id="WP_079412684.1">
    <property type="nucleotide sequence ID" value="NZ_MBTG01000011.1"/>
</dbReference>
<feature type="site" description="Important for catalytic activity and assists the phosphoryl transfer reaction to Asp8 by balancing charge and orienting the reacting groups" evidence="5">
    <location>
        <position position="114"/>
    </location>
</feature>
<evidence type="ECO:0000313" key="6">
    <source>
        <dbReference type="EMBL" id="OPH58188.1"/>
    </source>
</evidence>
<dbReference type="SUPFAM" id="SSF56784">
    <property type="entry name" value="HAD-like"/>
    <property type="match status" value="1"/>
</dbReference>
<dbReference type="Gene3D" id="3.40.50.1000">
    <property type="entry name" value="HAD superfamily/HAD-like"/>
    <property type="match status" value="1"/>
</dbReference>
<dbReference type="InterPro" id="IPR010976">
    <property type="entry name" value="B-phosphoglucomutase_hydrolase"/>
</dbReference>
<dbReference type="InterPro" id="IPR023198">
    <property type="entry name" value="PGP-like_dom2"/>
</dbReference>
<dbReference type="EMBL" id="MBTG01000011">
    <property type="protein sequence ID" value="OPH58188.1"/>
    <property type="molecule type" value="Genomic_DNA"/>
</dbReference>
<dbReference type="CDD" id="cd02598">
    <property type="entry name" value="HAD_BPGM"/>
    <property type="match status" value="1"/>
</dbReference>
<feature type="binding site" evidence="3">
    <location>
        <position position="52"/>
    </location>
    <ligand>
        <name>substrate</name>
    </ligand>
</feature>
<dbReference type="PANTHER" id="PTHR43481">
    <property type="entry name" value="FRUCTOSE-1-PHOSPHATE PHOSPHATASE"/>
    <property type="match status" value="1"/>
</dbReference>
<keyword evidence="4" id="KW-0460">Magnesium</keyword>
<dbReference type="InterPro" id="IPR051806">
    <property type="entry name" value="HAD-like_SPP"/>
</dbReference>
<feature type="binding site" evidence="4">
    <location>
        <position position="169"/>
    </location>
    <ligand>
        <name>Mg(2+)</name>
        <dbReference type="ChEBI" id="CHEBI:18420"/>
    </ligand>
</feature>
<reference evidence="7" key="1">
    <citation type="submission" date="2016-07" db="EMBL/GenBank/DDBJ databases">
        <authorList>
            <person name="Florea S."/>
            <person name="Webb J.S."/>
            <person name="Jaromczyk J."/>
            <person name="Schardl C.L."/>
        </authorList>
    </citation>
    <scope>NUCLEOTIDE SEQUENCE [LARGE SCALE GENOMIC DNA]</scope>
    <source>
        <strain evidence="7">CY1</strain>
    </source>
</reference>
<evidence type="ECO:0000256" key="1">
    <source>
        <dbReference type="ARBA" id="ARBA00006171"/>
    </source>
</evidence>
<feature type="binding site" evidence="4">
    <location>
        <position position="170"/>
    </location>
    <ligand>
        <name>Mg(2+)</name>
        <dbReference type="ChEBI" id="CHEBI:18420"/>
    </ligand>
</feature>
<dbReference type="InterPro" id="IPR023214">
    <property type="entry name" value="HAD_sf"/>
</dbReference>
<feature type="active site" description="Nucleophile" evidence="2">
    <location>
        <position position="9"/>
    </location>
</feature>
<feature type="binding site" evidence="3">
    <location>
        <position position="145"/>
    </location>
    <ligand>
        <name>substrate</name>
    </ligand>
</feature>
<feature type="binding site" evidence="3">
    <location>
        <position position="25"/>
    </location>
    <ligand>
        <name>substrate</name>
    </ligand>
</feature>
<evidence type="ECO:0000256" key="5">
    <source>
        <dbReference type="PIRSR" id="PIRSR610972-4"/>
    </source>
</evidence>
<keyword evidence="7" id="KW-1185">Reference proteome</keyword>
<feature type="active site" description="Proton donor/acceptor" evidence="2">
    <location>
        <position position="11"/>
    </location>
</feature>
<name>A0A1V4HMT8_9BACL</name>
<gene>
    <name evidence="6" type="ORF">BC351_24955</name>
</gene>
<dbReference type="GO" id="GO:0008801">
    <property type="term" value="F:beta-phosphoglucomutase activity"/>
    <property type="evidence" value="ECO:0007669"/>
    <property type="project" value="InterPro"/>
</dbReference>
<feature type="binding site" evidence="3">
    <location>
        <begin position="114"/>
        <end position="118"/>
    </location>
    <ligand>
        <name>substrate</name>
    </ligand>
</feature>
<dbReference type="GO" id="GO:0050308">
    <property type="term" value="F:sugar-phosphatase activity"/>
    <property type="evidence" value="ECO:0007669"/>
    <property type="project" value="TreeGrafter"/>
</dbReference>
<feature type="binding site" evidence="4">
    <location>
        <position position="9"/>
    </location>
    <ligand>
        <name>Mg(2+)</name>
        <dbReference type="ChEBI" id="CHEBI:18420"/>
    </ligand>
</feature>
<feature type="binding site" evidence="3">
    <location>
        <position position="76"/>
    </location>
    <ligand>
        <name>substrate</name>
    </ligand>
</feature>
<feature type="site" description="Important for catalytic activity and assists the phosphoryl transfer reaction to Asp8 by balancing charge and orienting the reacting groups" evidence="5">
    <location>
        <position position="145"/>
    </location>
</feature>
<dbReference type="InterPro" id="IPR010972">
    <property type="entry name" value="Beta-PGM"/>
</dbReference>
<evidence type="ECO:0000313" key="7">
    <source>
        <dbReference type="Proteomes" id="UP000190626"/>
    </source>
</evidence>
<accession>A0A1V4HMT8</accession>
<dbReference type="OrthoDB" id="9797743at2"/>
<dbReference type="Proteomes" id="UP000190626">
    <property type="component" value="Unassembled WGS sequence"/>
</dbReference>
<dbReference type="NCBIfam" id="TIGR02009">
    <property type="entry name" value="PGMB-YQAB-SF"/>
    <property type="match status" value="1"/>
</dbReference>
<dbReference type="STRING" id="1469647.BC351_24955"/>
<dbReference type="SFLD" id="SFLDG01129">
    <property type="entry name" value="C1.5:_HAD__Beta-PGM__Phosphata"/>
    <property type="match status" value="1"/>
</dbReference>
<dbReference type="SFLD" id="SFLDG01135">
    <property type="entry name" value="C1.5.6:_HAD__Beta-PGM__Phospha"/>
    <property type="match status" value="1"/>
</dbReference>
<dbReference type="AlphaFoldDB" id="A0A1V4HMT8"/>
<dbReference type="InterPro" id="IPR036412">
    <property type="entry name" value="HAD-like_sf"/>
</dbReference>
<dbReference type="Gene3D" id="1.10.150.240">
    <property type="entry name" value="Putative phosphatase, domain 2"/>
    <property type="match status" value="1"/>
</dbReference>
<dbReference type="Pfam" id="PF00702">
    <property type="entry name" value="Hydrolase"/>
    <property type="match status" value="1"/>
</dbReference>